<protein>
    <submittedName>
        <fullName evidence="1">Uncharacterized protein</fullName>
    </submittedName>
</protein>
<feature type="non-terminal residue" evidence="1">
    <location>
        <position position="1"/>
    </location>
</feature>
<dbReference type="PANTHER" id="PTHR43679">
    <property type="entry name" value="OCTANOYLTRANSFERASE LIPM-RELATED"/>
    <property type="match status" value="1"/>
</dbReference>
<dbReference type="SUPFAM" id="SSF55681">
    <property type="entry name" value="Class II aaRS and biotin synthetases"/>
    <property type="match status" value="1"/>
</dbReference>
<dbReference type="Gene3D" id="3.30.930.10">
    <property type="entry name" value="Bira Bifunctional Protein, Domain 2"/>
    <property type="match status" value="1"/>
</dbReference>
<dbReference type="SUPFAM" id="SSF82649">
    <property type="entry name" value="SufE/NifU"/>
    <property type="match status" value="1"/>
</dbReference>
<dbReference type="InterPro" id="IPR045864">
    <property type="entry name" value="aa-tRNA-synth_II/BPL/LPL"/>
</dbReference>
<evidence type="ECO:0000313" key="1">
    <source>
        <dbReference type="EMBL" id="GAJ04771.1"/>
    </source>
</evidence>
<dbReference type="InterPro" id="IPR050664">
    <property type="entry name" value="Octanoyltrans_LipM/LipL"/>
</dbReference>
<dbReference type="Gene3D" id="3.30.390.50">
    <property type="entry name" value="CO dehydrogenase flavoprotein, C-terminal domain"/>
    <property type="match status" value="1"/>
</dbReference>
<name>X1UY00_9ZZZZ</name>
<proteinExistence type="predicted"/>
<sequence length="239" mass="27658">DLNYDLMARVLRVPDEKFRDKMAKSMREWVTTLRRELGEPPTVGEVKAIYSNAFQDILGVDLVKGEPSELEWEIFNEETKPRHTSREWLYMEAPPAQRREGRAVKIAHDVKMVEADHKAKKLIRIRAEMMGQEIMSVQIRGDLFVIPKEAVATLEEMLAGVKLEEEELMNILDEFYDATHTGHPLLDLHPHVIFMVVKVLGKLVTIYLNHGFHHLGRKWISNLLQLCLKCFPFLFLGVS</sequence>
<comment type="caution">
    <text evidence="1">The sequence shown here is derived from an EMBL/GenBank/DDBJ whole genome shotgun (WGS) entry which is preliminary data.</text>
</comment>
<dbReference type="AlphaFoldDB" id="X1UY00"/>
<dbReference type="EMBL" id="BARW01030330">
    <property type="protein sequence ID" value="GAJ04771.1"/>
    <property type="molecule type" value="Genomic_DNA"/>
</dbReference>
<accession>X1UY00</accession>
<organism evidence="1">
    <name type="scientific">marine sediment metagenome</name>
    <dbReference type="NCBI Taxonomy" id="412755"/>
    <lineage>
        <taxon>unclassified sequences</taxon>
        <taxon>metagenomes</taxon>
        <taxon>ecological metagenomes</taxon>
    </lineage>
</organism>
<gene>
    <name evidence="1" type="ORF">S12H4_48518</name>
</gene>
<reference evidence="1" key="1">
    <citation type="journal article" date="2014" name="Front. Microbiol.">
        <title>High frequency of phylogenetically diverse reductive dehalogenase-homologous genes in deep subseafloor sedimentary metagenomes.</title>
        <authorList>
            <person name="Kawai M."/>
            <person name="Futagami T."/>
            <person name="Toyoda A."/>
            <person name="Takaki Y."/>
            <person name="Nishi S."/>
            <person name="Hori S."/>
            <person name="Arai W."/>
            <person name="Tsubouchi T."/>
            <person name="Morono Y."/>
            <person name="Uchiyama I."/>
            <person name="Ito T."/>
            <person name="Fujiyama A."/>
            <person name="Inagaki F."/>
            <person name="Takami H."/>
        </authorList>
    </citation>
    <scope>NUCLEOTIDE SEQUENCE</scope>
    <source>
        <strain evidence="1">Expedition CK06-06</strain>
    </source>
</reference>
<dbReference type="PANTHER" id="PTHR43679:SF2">
    <property type="entry name" value="OCTANOYL-[GCVH]:PROTEIN N-OCTANOYLTRANSFERASE"/>
    <property type="match status" value="1"/>
</dbReference>